<dbReference type="PANTHER" id="PTHR45947:SF3">
    <property type="entry name" value="SULFOQUINOVOSYL TRANSFERASE SQD2"/>
    <property type="match status" value="1"/>
</dbReference>
<reference evidence="2" key="1">
    <citation type="submission" date="2016-06" db="EMBL/GenBank/DDBJ databases">
        <title>Complete Genome Sequence of Pandoraea faecigallinarum DSM-23572.</title>
        <authorList>
            <person name="Yong D."/>
            <person name="Ee R."/>
            <person name="Lim Y.-L."/>
            <person name="Yin W.-F."/>
            <person name="Chan K.-G."/>
        </authorList>
    </citation>
    <scope>NUCLEOTIDE SEQUENCE</scope>
    <source>
        <strain evidence="2">DSM 23572</strain>
    </source>
</reference>
<gene>
    <name evidence="2" type="ORF">AB870_10365</name>
</gene>
<accession>A0A0H3WYL4</accession>
<dbReference type="KEGG" id="pfg:AB870_10365"/>
<evidence type="ECO:0000313" key="3">
    <source>
        <dbReference type="Proteomes" id="UP000035651"/>
    </source>
</evidence>
<keyword evidence="3" id="KW-1185">Reference proteome</keyword>
<evidence type="ECO:0000259" key="1">
    <source>
        <dbReference type="Pfam" id="PF13579"/>
    </source>
</evidence>
<feature type="domain" description="Glycosyltransferase subfamily 4-like N-terminal" evidence="1">
    <location>
        <begin position="23"/>
        <end position="183"/>
    </location>
</feature>
<sequence length="415" mass="45947">MNVWIVNPYGTLPDEAWREYRSSMLASALRAAGHRVTWWISNFEHRDKRFRTPHFERRELADGTIVNIVPTTAYAGHISLARIKSEQAYGRGVAALAHSAQQERPDLIVLAEPSLFFGGPILAMARQLGVPVVSDILDLWPELFTLVLPRPLRLLQRLVFAPLYWRRARTLRASHGIVAVSRDYLNIGLHAAPGKPSLVSYLGVDVASVRTAAKDAARVLAQLDIAPKVSGEVWVIYAGTLGDNYDIPSIIGAMENERLRQLPVRFLFAGNGPQREMLRAACDRSQGRGRYLGTLEPASLNALYTQCDIGLSTYLEESTVSMPVKFYDYLAGGLAVVNSLGREIGTQVTERRLGLQYGAGDARSLADALIALTESPELLAEYRRNASEAATAFDQRAQHDRYVQFLTSLVENPTC</sequence>
<evidence type="ECO:0000313" key="2">
    <source>
        <dbReference type="EMBL" id="AKM32725.1"/>
    </source>
</evidence>
<proteinExistence type="predicted"/>
<name>A0A0H3WYL4_9BURK</name>
<dbReference type="Pfam" id="PF13579">
    <property type="entry name" value="Glyco_trans_4_4"/>
    <property type="match status" value="1"/>
</dbReference>
<dbReference type="Pfam" id="PF13692">
    <property type="entry name" value="Glyco_trans_1_4"/>
    <property type="match status" value="1"/>
</dbReference>
<dbReference type="PATRIC" id="fig|656179.3.peg.2202"/>
<dbReference type="SUPFAM" id="SSF53756">
    <property type="entry name" value="UDP-Glycosyltransferase/glycogen phosphorylase"/>
    <property type="match status" value="1"/>
</dbReference>
<dbReference type="AlphaFoldDB" id="A0A0H3WYL4"/>
<dbReference type="InterPro" id="IPR050194">
    <property type="entry name" value="Glycosyltransferase_grp1"/>
</dbReference>
<dbReference type="Gene3D" id="3.40.50.2000">
    <property type="entry name" value="Glycogen Phosphorylase B"/>
    <property type="match status" value="2"/>
</dbReference>
<dbReference type="STRING" id="656179.AB870_10365"/>
<dbReference type="InterPro" id="IPR028098">
    <property type="entry name" value="Glyco_trans_4-like_N"/>
</dbReference>
<dbReference type="PANTHER" id="PTHR45947">
    <property type="entry name" value="SULFOQUINOVOSYL TRANSFERASE SQD2"/>
    <property type="match status" value="1"/>
</dbReference>
<protein>
    <submittedName>
        <fullName evidence="2">Glycosyltransferase WbuB</fullName>
    </submittedName>
</protein>
<dbReference type="Proteomes" id="UP000035651">
    <property type="component" value="Chromosome"/>
</dbReference>
<dbReference type="EMBL" id="CP011807">
    <property type="protein sequence ID" value="AKM32725.1"/>
    <property type="molecule type" value="Genomic_DNA"/>
</dbReference>
<organism evidence="2 3">
    <name type="scientific">Pandoraea faecigallinarum</name>
    <dbReference type="NCBI Taxonomy" id="656179"/>
    <lineage>
        <taxon>Bacteria</taxon>
        <taxon>Pseudomonadati</taxon>
        <taxon>Pseudomonadota</taxon>
        <taxon>Betaproteobacteria</taxon>
        <taxon>Burkholderiales</taxon>
        <taxon>Burkholderiaceae</taxon>
        <taxon>Pandoraea</taxon>
    </lineage>
</organism>
<dbReference type="GO" id="GO:0016758">
    <property type="term" value="F:hexosyltransferase activity"/>
    <property type="evidence" value="ECO:0007669"/>
    <property type="project" value="TreeGrafter"/>
</dbReference>